<sequence>MLIQSCFELLLEIECYTNKSIYLDTHIIEVYYKDKNKLPSLIYCI</sequence>
<proteinExistence type="predicted"/>
<accession>A0AAU9QBP6</accession>
<evidence type="ECO:0000313" key="2">
    <source>
        <dbReference type="Proteomes" id="UP001295420"/>
    </source>
</evidence>
<reference evidence="1" key="1">
    <citation type="submission" date="2022-01" db="EMBL/GenBank/DDBJ databases">
        <authorList>
            <person name="Lagorce A."/>
        </authorList>
    </citation>
    <scope>NUCLEOTIDE SEQUENCE</scope>
    <source>
        <strain evidence="1">Th15_F1_D04</strain>
    </source>
</reference>
<dbReference type="Proteomes" id="UP001295420">
    <property type="component" value="Unassembled WGS sequence"/>
</dbReference>
<comment type="caution">
    <text evidence="1">The sequence shown here is derived from an EMBL/GenBank/DDBJ whole genome shotgun (WGS) entry which is preliminary data.</text>
</comment>
<gene>
    <name evidence="1" type="ORF">THF1D04_50022</name>
</gene>
<protein>
    <submittedName>
        <fullName evidence="1">Uncharacterized protein</fullName>
    </submittedName>
</protein>
<name>A0AAU9QBP6_9VIBR</name>
<dbReference type="AlphaFoldDB" id="A0AAU9QBP6"/>
<dbReference type="EMBL" id="CAKMTQ010000045">
    <property type="protein sequence ID" value="CAH1537433.1"/>
    <property type="molecule type" value="Genomic_DNA"/>
</dbReference>
<evidence type="ECO:0000313" key="1">
    <source>
        <dbReference type="EMBL" id="CAH1537433.1"/>
    </source>
</evidence>
<organism evidence="1 2">
    <name type="scientific">Vibrio owensii</name>
    <dbReference type="NCBI Taxonomy" id="696485"/>
    <lineage>
        <taxon>Bacteria</taxon>
        <taxon>Pseudomonadati</taxon>
        <taxon>Pseudomonadota</taxon>
        <taxon>Gammaproteobacteria</taxon>
        <taxon>Vibrionales</taxon>
        <taxon>Vibrionaceae</taxon>
        <taxon>Vibrio</taxon>
    </lineage>
</organism>